<keyword evidence="2" id="KW-1185">Reference proteome</keyword>
<dbReference type="HOGENOM" id="CLU_2900346_0_0_10"/>
<dbReference type="EMBL" id="CP009621">
    <property type="protein sequence ID" value="AKD04993.1"/>
    <property type="molecule type" value="Genomic_DNA"/>
</dbReference>
<dbReference type="PATRIC" id="fig|400092.3.peg.4446"/>
<accession>A0A0E3ZGH5</accession>
<dbReference type="Proteomes" id="UP000033109">
    <property type="component" value="Chromosome"/>
</dbReference>
<evidence type="ECO:0000313" key="1">
    <source>
        <dbReference type="EMBL" id="AKD04993.1"/>
    </source>
</evidence>
<evidence type="ECO:0000313" key="2">
    <source>
        <dbReference type="Proteomes" id="UP000033109"/>
    </source>
</evidence>
<proteinExistence type="predicted"/>
<dbReference type="KEGG" id="pko:PKOR_20275"/>
<dbReference type="STRING" id="400092.PKOR_20275"/>
<name>A0A0E3ZGH5_9BACT</name>
<organism evidence="1 2">
    <name type="scientific">Pontibacter korlensis</name>
    <dbReference type="NCBI Taxonomy" id="400092"/>
    <lineage>
        <taxon>Bacteria</taxon>
        <taxon>Pseudomonadati</taxon>
        <taxon>Bacteroidota</taxon>
        <taxon>Cytophagia</taxon>
        <taxon>Cytophagales</taxon>
        <taxon>Hymenobacteraceae</taxon>
        <taxon>Pontibacter</taxon>
    </lineage>
</organism>
<dbReference type="AlphaFoldDB" id="A0A0E3ZGH5"/>
<reference evidence="1 2" key="1">
    <citation type="journal article" date="2015" name="Sci. Rep.">
        <title>Unraveling adaptation of Pontibacter korlensis to radiation and infertility in desert through complete genome and comparative transcriptomic analysis.</title>
        <authorList>
            <person name="Dai J."/>
            <person name="Dai W."/>
            <person name="Qiu C."/>
            <person name="Yang Z."/>
            <person name="Zhang Y."/>
            <person name="Zhou M."/>
            <person name="Zhang L."/>
            <person name="Fang C."/>
            <person name="Gao Q."/>
            <person name="Yang Q."/>
            <person name="Li X."/>
            <person name="Wang Z."/>
            <person name="Wang Z."/>
            <person name="Jia Z."/>
            <person name="Chen X."/>
        </authorList>
    </citation>
    <scope>NUCLEOTIDE SEQUENCE [LARGE SCALE GENOMIC DNA]</scope>
    <source>
        <strain evidence="1 2">X14-1T</strain>
    </source>
</reference>
<protein>
    <submittedName>
        <fullName evidence="1">Uncharacterized protein</fullName>
    </submittedName>
</protein>
<sequence>MLVVKVAFLLRFYAIVNKAATDFGDKRISIQKKYSIKGASLVSNIPMKEFRMKPKIKKQVHF</sequence>
<gene>
    <name evidence="1" type="ORF">PKOR_20275</name>
</gene>